<reference evidence="1 3" key="1">
    <citation type="submission" date="2019-07" db="EMBL/GenBank/DDBJ databases">
        <authorList>
            <person name="Jastrzebski P J."/>
            <person name="Paukszto L."/>
            <person name="Jastrzebski P J."/>
        </authorList>
    </citation>
    <scope>NUCLEOTIDE SEQUENCE [LARGE SCALE GENOMIC DNA]</scope>
    <source>
        <strain evidence="1 3">WMS-il1</strain>
    </source>
</reference>
<sequence>MSKRPNRFPPFYNRLASPMSAFALMCSHVLAQWLLRSLLSFSPPHHAPLPLSLSLASILDVPSLNTFLALSWCSALQLFLALTQTATNW</sequence>
<organism evidence="1 3">
    <name type="scientific">Hymenolepis diminuta</name>
    <name type="common">Rat tapeworm</name>
    <dbReference type="NCBI Taxonomy" id="6216"/>
    <lineage>
        <taxon>Eukaryota</taxon>
        <taxon>Metazoa</taxon>
        <taxon>Spiralia</taxon>
        <taxon>Lophotrochozoa</taxon>
        <taxon>Platyhelminthes</taxon>
        <taxon>Cestoda</taxon>
        <taxon>Eucestoda</taxon>
        <taxon>Cyclophyllidea</taxon>
        <taxon>Hymenolepididae</taxon>
        <taxon>Hymenolepis</taxon>
    </lineage>
</organism>
<keyword evidence="3" id="KW-1185">Reference proteome</keyword>
<dbReference type="AlphaFoldDB" id="A0A564YLL4"/>
<evidence type="ECO:0000313" key="3">
    <source>
        <dbReference type="Proteomes" id="UP000321570"/>
    </source>
</evidence>
<dbReference type="EMBL" id="CABIJS010000244">
    <property type="protein sequence ID" value="VUZ47557.1"/>
    <property type="molecule type" value="Genomic_DNA"/>
</dbReference>
<evidence type="ECO:0000313" key="1">
    <source>
        <dbReference type="EMBL" id="VUZ47533.1"/>
    </source>
</evidence>
<protein>
    <submittedName>
        <fullName evidence="1">Uncharacterized protein</fullName>
    </submittedName>
</protein>
<proteinExistence type="predicted"/>
<name>A0A564YLL4_HYMDI</name>
<evidence type="ECO:0000313" key="2">
    <source>
        <dbReference type="EMBL" id="VUZ47557.1"/>
    </source>
</evidence>
<gene>
    <name evidence="2" type="ORF">WMSIL1_LOCUS7018</name>
    <name evidence="1" type="ORF">WMSIL1_LOCUS7120</name>
</gene>
<accession>A0A564YLL4</accession>
<dbReference type="EMBL" id="CABIJS010000244">
    <property type="protein sequence ID" value="VUZ47533.1"/>
    <property type="molecule type" value="Genomic_DNA"/>
</dbReference>
<dbReference type="Proteomes" id="UP000321570">
    <property type="component" value="Unassembled WGS sequence"/>
</dbReference>